<dbReference type="InParanoid" id="A0A061GHT4"/>
<gene>
    <name evidence="1" type="ORF">TCM_028476</name>
</gene>
<dbReference type="HOGENOM" id="CLU_1226661_0_0_1"/>
<accession>A0A061GHT4</accession>
<dbReference type="Gramene" id="EOY26609">
    <property type="protein sequence ID" value="EOY26609"/>
    <property type="gene ID" value="TCM_028476"/>
</dbReference>
<protein>
    <submittedName>
        <fullName evidence="1">Gag-protease-integrase-RT-RNaseH polyprotein, putative</fullName>
    </submittedName>
</protein>
<name>A0A061GHT4_THECC</name>
<organism evidence="1 2">
    <name type="scientific">Theobroma cacao</name>
    <name type="common">Cacao</name>
    <name type="synonym">Cocoa</name>
    <dbReference type="NCBI Taxonomy" id="3641"/>
    <lineage>
        <taxon>Eukaryota</taxon>
        <taxon>Viridiplantae</taxon>
        <taxon>Streptophyta</taxon>
        <taxon>Embryophyta</taxon>
        <taxon>Tracheophyta</taxon>
        <taxon>Spermatophyta</taxon>
        <taxon>Magnoliopsida</taxon>
        <taxon>eudicotyledons</taxon>
        <taxon>Gunneridae</taxon>
        <taxon>Pentapetalae</taxon>
        <taxon>rosids</taxon>
        <taxon>malvids</taxon>
        <taxon>Malvales</taxon>
        <taxon>Malvaceae</taxon>
        <taxon>Byttnerioideae</taxon>
        <taxon>Theobroma</taxon>
    </lineage>
</organism>
<keyword evidence="2" id="KW-1185">Reference proteome</keyword>
<proteinExistence type="predicted"/>
<reference evidence="1 2" key="1">
    <citation type="journal article" date="2013" name="Genome Biol.">
        <title>The genome sequence of the most widely cultivated cacao type and its use to identify candidate genes regulating pod color.</title>
        <authorList>
            <person name="Motamayor J.C."/>
            <person name="Mockaitis K."/>
            <person name="Schmutz J."/>
            <person name="Haiminen N."/>
            <person name="Iii D.L."/>
            <person name="Cornejo O."/>
            <person name="Findley S.D."/>
            <person name="Zheng P."/>
            <person name="Utro F."/>
            <person name="Royaert S."/>
            <person name="Saski C."/>
            <person name="Jenkins J."/>
            <person name="Podicheti R."/>
            <person name="Zhao M."/>
            <person name="Scheffler B.E."/>
            <person name="Stack J.C."/>
            <person name="Feltus F.A."/>
            <person name="Mustiga G.M."/>
            <person name="Amores F."/>
            <person name="Phillips W."/>
            <person name="Marelli J.P."/>
            <person name="May G.D."/>
            <person name="Shapiro H."/>
            <person name="Ma J."/>
            <person name="Bustamante C.D."/>
            <person name="Schnell R.J."/>
            <person name="Main D."/>
            <person name="Gilbert D."/>
            <person name="Parida L."/>
            <person name="Kuhn D.N."/>
        </authorList>
    </citation>
    <scope>NUCLEOTIDE SEQUENCE [LARGE SCALE GENOMIC DNA]</scope>
    <source>
        <strain evidence="2">cv. Matina 1-6</strain>
    </source>
</reference>
<dbReference type="Proteomes" id="UP000026915">
    <property type="component" value="Chromosome 6"/>
</dbReference>
<evidence type="ECO:0000313" key="2">
    <source>
        <dbReference type="Proteomes" id="UP000026915"/>
    </source>
</evidence>
<sequence>MDSYGQKYFISFRDDYSRYMYLYLLHNKNEAFDAFKEPDYNFGVENDPDTFSQAMSCKEFELWYNTMKDEMNSMASNGALNLVELPNGAKAIGCKHQSNPSMDYWRVAKKVIKHLKGTKDYMLMYRQTDNLESFITGLKIVDSISKSLKMYCDNSTTGFLAKNNKSGSRSKHIDIKYLAITKCVRENKMVIEHVSIELMIVDPLIEGMPPMKFKDHVARMGLGCIM</sequence>
<dbReference type="EMBL" id="CM001884">
    <property type="protein sequence ID" value="EOY26609.1"/>
    <property type="molecule type" value="Genomic_DNA"/>
</dbReference>
<dbReference type="AlphaFoldDB" id="A0A061GHT4"/>
<dbReference type="eggNOG" id="KOG0017">
    <property type="taxonomic scope" value="Eukaryota"/>
</dbReference>
<evidence type="ECO:0000313" key="1">
    <source>
        <dbReference type="EMBL" id="EOY26609.1"/>
    </source>
</evidence>